<proteinExistence type="predicted"/>
<protein>
    <submittedName>
        <fullName evidence="1">Uncharacterized protein</fullName>
    </submittedName>
</protein>
<sequence length="120" mass="12659">MRFQILASTVVFLAGFGSAAPTNSTTSAIVFSETYFGGKVVSWPIDGKCHTVTDKAPKLSMVGSVKIVGDVVCHLHASNNCDDGSSIDINFPGAPDLVMILNWAAKTKAILCEKTPAQNN</sequence>
<accession>A0ACC1MWE2</accession>
<gene>
    <name evidence="1" type="ORF">NQ176_g7919</name>
</gene>
<organism evidence="1 2">
    <name type="scientific">Zarea fungicola</name>
    <dbReference type="NCBI Taxonomy" id="93591"/>
    <lineage>
        <taxon>Eukaryota</taxon>
        <taxon>Fungi</taxon>
        <taxon>Dikarya</taxon>
        <taxon>Ascomycota</taxon>
        <taxon>Pezizomycotina</taxon>
        <taxon>Sordariomycetes</taxon>
        <taxon>Hypocreomycetidae</taxon>
        <taxon>Hypocreales</taxon>
        <taxon>Cordycipitaceae</taxon>
        <taxon>Zarea</taxon>
    </lineage>
</organism>
<dbReference type="EMBL" id="JANJQO010001431">
    <property type="protein sequence ID" value="KAJ2970982.1"/>
    <property type="molecule type" value="Genomic_DNA"/>
</dbReference>
<reference evidence="1" key="1">
    <citation type="submission" date="2022-08" db="EMBL/GenBank/DDBJ databases">
        <title>Genome Sequence of Lecanicillium fungicola.</title>
        <authorList>
            <person name="Buettner E."/>
        </authorList>
    </citation>
    <scope>NUCLEOTIDE SEQUENCE</scope>
    <source>
        <strain evidence="1">Babe33</strain>
    </source>
</reference>
<comment type="caution">
    <text evidence="1">The sequence shown here is derived from an EMBL/GenBank/DDBJ whole genome shotgun (WGS) entry which is preliminary data.</text>
</comment>
<evidence type="ECO:0000313" key="2">
    <source>
        <dbReference type="Proteomes" id="UP001143910"/>
    </source>
</evidence>
<evidence type="ECO:0000313" key="1">
    <source>
        <dbReference type="EMBL" id="KAJ2970982.1"/>
    </source>
</evidence>
<keyword evidence="2" id="KW-1185">Reference proteome</keyword>
<name>A0ACC1MWE2_9HYPO</name>
<dbReference type="Proteomes" id="UP001143910">
    <property type="component" value="Unassembled WGS sequence"/>
</dbReference>